<keyword evidence="2" id="KW-1185">Reference proteome</keyword>
<dbReference type="KEGG" id="hsk:H4317_01975"/>
<evidence type="ECO:0000313" key="2">
    <source>
        <dbReference type="Proteomes" id="UP000515489"/>
    </source>
</evidence>
<evidence type="ECO:0000313" key="1">
    <source>
        <dbReference type="EMBL" id="QNH62617.1"/>
    </source>
</evidence>
<protein>
    <submittedName>
        <fullName evidence="1">Uncharacterized protein</fullName>
    </submittedName>
</protein>
<accession>A0A7G7W8C4</accession>
<reference evidence="1 2" key="1">
    <citation type="submission" date="2020-08" db="EMBL/GenBank/DDBJ databases">
        <title>Hymenobacter sp. S2-20-2 genome sequencing.</title>
        <authorList>
            <person name="Jin L."/>
        </authorList>
    </citation>
    <scope>NUCLEOTIDE SEQUENCE [LARGE SCALE GENOMIC DNA]</scope>
    <source>
        <strain evidence="1 2">S2-20-2</strain>
    </source>
</reference>
<organism evidence="1 2">
    <name type="scientific">Hymenobacter sediminicola</name>
    <dbReference type="NCBI Taxonomy" id="2761579"/>
    <lineage>
        <taxon>Bacteria</taxon>
        <taxon>Pseudomonadati</taxon>
        <taxon>Bacteroidota</taxon>
        <taxon>Cytophagia</taxon>
        <taxon>Cytophagales</taxon>
        <taxon>Hymenobacteraceae</taxon>
        <taxon>Hymenobacter</taxon>
    </lineage>
</organism>
<proteinExistence type="predicted"/>
<dbReference type="AlphaFoldDB" id="A0A7G7W8C4"/>
<gene>
    <name evidence="1" type="ORF">H4317_01975</name>
</gene>
<dbReference type="EMBL" id="CP060202">
    <property type="protein sequence ID" value="QNH62617.1"/>
    <property type="molecule type" value="Genomic_DNA"/>
</dbReference>
<dbReference type="Proteomes" id="UP000515489">
    <property type="component" value="Chromosome"/>
</dbReference>
<name>A0A7G7W8C4_9BACT</name>
<dbReference type="RefSeq" id="WP_185888523.1">
    <property type="nucleotide sequence ID" value="NZ_CP060202.1"/>
</dbReference>
<sequence>MKHLEYIKNSLKELEIEISNYPFKSEDWRTSYLELTYSSLEIYYRHWCSIYSSQIVSEQNLSKEQEKIVEDFKSTTKNMTLFYSTRNSFNRSLLTEAWSTFEFSLTYICEQLFDENIKNELLEEDFNDLMKLLSTYSISEQHLTKIKKNFSKKHLTHVPVTRKYNKIYSIFKHNHSGDIESDRRYLEFIGTYRNCIHTNYIYHGNNKEYSFHGTTYYFVNGEAVSHSKEPDITSMFDMAIELKNVCRRLFDSIDYPGLLEFPADKVIQP</sequence>